<protein>
    <submittedName>
        <fullName evidence="2">Uncharacterized protein</fullName>
    </submittedName>
</protein>
<name>A0A834C6I1_ORYME</name>
<organism evidence="2 3">
    <name type="scientific">Oryzias melastigma</name>
    <name type="common">Marine medaka</name>
    <dbReference type="NCBI Taxonomy" id="30732"/>
    <lineage>
        <taxon>Eukaryota</taxon>
        <taxon>Metazoa</taxon>
        <taxon>Chordata</taxon>
        <taxon>Craniata</taxon>
        <taxon>Vertebrata</taxon>
        <taxon>Euteleostomi</taxon>
        <taxon>Actinopterygii</taxon>
        <taxon>Neopterygii</taxon>
        <taxon>Teleostei</taxon>
        <taxon>Neoteleostei</taxon>
        <taxon>Acanthomorphata</taxon>
        <taxon>Ovalentaria</taxon>
        <taxon>Atherinomorphae</taxon>
        <taxon>Beloniformes</taxon>
        <taxon>Adrianichthyidae</taxon>
        <taxon>Oryziinae</taxon>
        <taxon>Oryzias</taxon>
    </lineage>
</organism>
<evidence type="ECO:0000256" key="1">
    <source>
        <dbReference type="SAM" id="MobiDB-lite"/>
    </source>
</evidence>
<reference evidence="2" key="1">
    <citation type="journal article" name="BMC Genomics">
        <title>Long-read sequencing and de novo genome assembly of marine medaka (Oryzias melastigma).</title>
        <authorList>
            <person name="Liang P."/>
            <person name="Saqib H.S.A."/>
            <person name="Ni X."/>
            <person name="Shen Y."/>
        </authorList>
    </citation>
    <scope>NUCLEOTIDE SEQUENCE</scope>
    <source>
        <strain evidence="2">Bigg-433</strain>
    </source>
</reference>
<accession>A0A834C6I1</accession>
<comment type="caution">
    <text evidence="2">The sequence shown here is derived from an EMBL/GenBank/DDBJ whole genome shotgun (WGS) entry which is preliminary data.</text>
</comment>
<feature type="region of interest" description="Disordered" evidence="1">
    <location>
        <begin position="1"/>
        <end position="27"/>
    </location>
</feature>
<evidence type="ECO:0000313" key="2">
    <source>
        <dbReference type="EMBL" id="KAF6722928.1"/>
    </source>
</evidence>
<dbReference type="Proteomes" id="UP000646548">
    <property type="component" value="Unassembled WGS sequence"/>
</dbReference>
<evidence type="ECO:0000313" key="3">
    <source>
        <dbReference type="Proteomes" id="UP000646548"/>
    </source>
</evidence>
<sequence length="100" mass="11029">MVKHFPGGAGSSRSGGQQADSVSELRPPQNHSCVAEAFISFWIGDLRNHQCKDFIQSFKSCMCLSDINKYNHGTEIFCCSDMDSHVASCQILIVSLINMD</sequence>
<feature type="compositionally biased region" description="Low complexity" evidence="1">
    <location>
        <begin position="11"/>
        <end position="21"/>
    </location>
</feature>
<gene>
    <name evidence="2" type="ORF">FQA47_014860</name>
</gene>
<proteinExistence type="predicted"/>
<dbReference type="EMBL" id="WKFB01000445">
    <property type="protein sequence ID" value="KAF6722928.1"/>
    <property type="molecule type" value="Genomic_DNA"/>
</dbReference>
<dbReference type="AlphaFoldDB" id="A0A834C6I1"/>